<evidence type="ECO:0000313" key="1">
    <source>
        <dbReference type="EMBL" id="AXO08821.1"/>
    </source>
</evidence>
<gene>
    <name evidence="1" type="ORF">DS732_22130</name>
    <name evidence="2" type="ORF">F7N46_23475</name>
</gene>
<dbReference type="Proteomes" id="UP000256244">
    <property type="component" value="Chromosome"/>
</dbReference>
<accession>A0A346GNH5</accession>
<proteinExistence type="predicted"/>
<reference evidence="1 3" key="1">
    <citation type="submission" date="2018-08" db="EMBL/GenBank/DDBJ databases">
        <title>Complete genome sequencing and genomic characterization of five Escherichia coli strains co-producing MCR-1 and ESBLs from different origins in China.</title>
        <authorList>
            <person name="Bai L."/>
        </authorList>
    </citation>
    <scope>NUCLEOTIDE SEQUENCE [LARGE SCALE GENOMIC DNA]</scope>
    <source>
        <strain evidence="3">cq9</strain>
        <strain evidence="1">Cq9</strain>
    </source>
</reference>
<dbReference type="AlphaFoldDB" id="A0A346GNH5"/>
<dbReference type="EMBL" id="AASOHJ010000049">
    <property type="protein sequence ID" value="EFE8676024.1"/>
    <property type="molecule type" value="Genomic_DNA"/>
</dbReference>
<sequence length="62" mass="7530">MIATEFHQFDEITHHTAGFLININESEWTQTSSDRRNFAKYQIQRTFSYFLRWPFLRKGSDD</sequence>
<evidence type="ECO:0000313" key="4">
    <source>
        <dbReference type="Proteomes" id="UP000533482"/>
    </source>
</evidence>
<evidence type="ECO:0000313" key="2">
    <source>
        <dbReference type="EMBL" id="EFE8676024.1"/>
    </source>
</evidence>
<evidence type="ECO:0000313" key="3">
    <source>
        <dbReference type="Proteomes" id="UP000256244"/>
    </source>
</evidence>
<dbReference type="Proteomes" id="UP000533482">
    <property type="component" value="Unassembled WGS sequence"/>
</dbReference>
<dbReference type="EMBL" id="CP031546">
    <property type="protein sequence ID" value="AXO08821.1"/>
    <property type="molecule type" value="Genomic_DNA"/>
</dbReference>
<reference evidence="2 4" key="2">
    <citation type="submission" date="2019-09" db="EMBL/GenBank/DDBJ databases">
        <authorList>
            <consortium name="NARMS: The National Antimicrobial Resistance Monitoring System"/>
        </authorList>
    </citation>
    <scope>NUCLEOTIDE SEQUENCE [LARGE SCALE GENOMIC DNA]</scope>
    <source>
        <strain evidence="2 4">FSIS11923834</strain>
    </source>
</reference>
<name>A0A346GNH5_ECOLX</name>
<protein>
    <submittedName>
        <fullName evidence="1">Uncharacterized protein</fullName>
    </submittedName>
</protein>
<organism evidence="1 3">
    <name type="scientific">Escherichia coli</name>
    <dbReference type="NCBI Taxonomy" id="562"/>
    <lineage>
        <taxon>Bacteria</taxon>
        <taxon>Pseudomonadati</taxon>
        <taxon>Pseudomonadota</taxon>
        <taxon>Gammaproteobacteria</taxon>
        <taxon>Enterobacterales</taxon>
        <taxon>Enterobacteriaceae</taxon>
        <taxon>Escherichia</taxon>
    </lineage>
</organism>